<evidence type="ECO:0000256" key="8">
    <source>
        <dbReference type="ARBA" id="ARBA00022801"/>
    </source>
</evidence>
<dbReference type="AlphaFoldDB" id="A0A420WZ50"/>
<evidence type="ECO:0000256" key="14">
    <source>
        <dbReference type="PIRSR" id="PIRSR618044-2"/>
    </source>
</evidence>
<dbReference type="Gene3D" id="2.60.410.10">
    <property type="entry name" value="D-Ala-D-Ala carboxypeptidase, C-terminal domain"/>
    <property type="match status" value="1"/>
</dbReference>
<feature type="active site" evidence="13">
    <location>
        <position position="136"/>
    </location>
</feature>
<dbReference type="PANTHER" id="PTHR21581">
    <property type="entry name" value="D-ALANYL-D-ALANINE CARBOXYPEPTIDASE"/>
    <property type="match status" value="1"/>
</dbReference>
<dbReference type="GO" id="GO:0009002">
    <property type="term" value="F:serine-type D-Ala-D-Ala carboxypeptidase activity"/>
    <property type="evidence" value="ECO:0007669"/>
    <property type="project" value="UniProtKB-EC"/>
</dbReference>
<comment type="caution">
    <text evidence="18">The sequence shown here is derived from an EMBL/GenBank/DDBJ whole genome shotgun (WGS) entry which is preliminary data.</text>
</comment>
<keyword evidence="6" id="KW-0645">Protease</keyword>
<dbReference type="InterPro" id="IPR012907">
    <property type="entry name" value="Peptidase_S11_C"/>
</dbReference>
<feature type="active site" description="Proton acceptor" evidence="13">
    <location>
        <position position="79"/>
    </location>
</feature>
<evidence type="ECO:0000256" key="5">
    <source>
        <dbReference type="ARBA" id="ARBA00022645"/>
    </source>
</evidence>
<evidence type="ECO:0000256" key="15">
    <source>
        <dbReference type="RuleBase" id="RU004016"/>
    </source>
</evidence>
<dbReference type="EMBL" id="RBIN01000003">
    <property type="protein sequence ID" value="RKR06405.1"/>
    <property type="molecule type" value="Genomic_DNA"/>
</dbReference>
<dbReference type="RefSeq" id="WP_121172314.1">
    <property type="nucleotide sequence ID" value="NZ_RBIN01000003.1"/>
</dbReference>
<dbReference type="Gene3D" id="3.40.710.10">
    <property type="entry name" value="DD-peptidase/beta-lactamase superfamily"/>
    <property type="match status" value="1"/>
</dbReference>
<feature type="active site" description="Acyl-ester intermediate" evidence="13">
    <location>
        <position position="76"/>
    </location>
</feature>
<comment type="catalytic activity">
    <reaction evidence="12">
        <text>Preferential cleavage: (Ac)2-L-Lys-D-Ala-|-D-Ala. Also transpeptidation of peptidyl-alanyl moieties that are N-acyl substituents of D-alanine.</text>
        <dbReference type="EC" id="3.4.16.4"/>
    </reaction>
</comment>
<evidence type="ECO:0000256" key="7">
    <source>
        <dbReference type="ARBA" id="ARBA00022729"/>
    </source>
</evidence>
<dbReference type="SMART" id="SM00936">
    <property type="entry name" value="PBP5_C"/>
    <property type="match status" value="1"/>
</dbReference>
<keyword evidence="9" id="KW-0133">Cell shape</keyword>
<evidence type="ECO:0000313" key="18">
    <source>
        <dbReference type="EMBL" id="RKR06405.1"/>
    </source>
</evidence>
<dbReference type="GO" id="GO:0006508">
    <property type="term" value="P:proteolysis"/>
    <property type="evidence" value="ECO:0007669"/>
    <property type="project" value="UniProtKB-KW"/>
</dbReference>
<dbReference type="InterPro" id="IPR001967">
    <property type="entry name" value="Peptidase_S11_N"/>
</dbReference>
<dbReference type="PANTHER" id="PTHR21581:SF6">
    <property type="entry name" value="TRAFFICKING PROTEIN PARTICLE COMPLEX SUBUNIT 12"/>
    <property type="match status" value="1"/>
</dbReference>
<sequence length="398" mass="43909">MTLLAAPKSCWRQLIALIGLALTLIASPAWAEDARGIASFVPSPPSLNAKSWVLMDAKSGQILVQHDADERLPPASLTKMMTAYITEYEIDHGDLSEDDKIRISNNAWQTGGSRMFVKVGSYVPLKDLMQGIVVQSGNDATVAVAEHVAGSESAFATLMNQYAQSMGLKNTHFENPTGLPSEGHYSSAHDLAIIARHIINDFPDHYKLYSEKYFTWNDIRQPNRNLLLWRDKSVDGLKTGHTEEAGYCLVSSASREGTRLIAVVMGTKSEDARAQESQKLLNYGFRYFETRKLYSKGDVLNRARVWGGAQDEVPIGVDHDVYTTISAQSDDKLNARLNIQSDLSAPISKGQQLGTLEVVQGDKSIDQEPLVALSAVDEGGFIKRMWDQVVKFVLGLFD</sequence>
<dbReference type="Pfam" id="PF07943">
    <property type="entry name" value="PBP5_C"/>
    <property type="match status" value="1"/>
</dbReference>
<keyword evidence="10" id="KW-0573">Peptidoglycan synthesis</keyword>
<evidence type="ECO:0000256" key="6">
    <source>
        <dbReference type="ARBA" id="ARBA00022670"/>
    </source>
</evidence>
<feature type="binding site" evidence="14">
    <location>
        <position position="238"/>
    </location>
    <ligand>
        <name>substrate</name>
    </ligand>
</feature>
<feature type="chain" id="PRO_5019403959" description="serine-type D-Ala-D-Ala carboxypeptidase" evidence="16">
    <location>
        <begin position="32"/>
        <end position="398"/>
    </location>
</feature>
<dbReference type="SUPFAM" id="SSF56601">
    <property type="entry name" value="beta-lactamase/transpeptidase-like"/>
    <property type="match status" value="1"/>
</dbReference>
<dbReference type="InterPro" id="IPR037167">
    <property type="entry name" value="Peptidase_S11_C_sf"/>
</dbReference>
<name>A0A420WZ50_9GAMM</name>
<evidence type="ECO:0000256" key="13">
    <source>
        <dbReference type="PIRSR" id="PIRSR618044-1"/>
    </source>
</evidence>
<feature type="signal peptide" evidence="16">
    <location>
        <begin position="1"/>
        <end position="31"/>
    </location>
</feature>
<evidence type="ECO:0000256" key="4">
    <source>
        <dbReference type="ARBA" id="ARBA00012448"/>
    </source>
</evidence>
<dbReference type="InterPro" id="IPR018044">
    <property type="entry name" value="Peptidase_S11"/>
</dbReference>
<evidence type="ECO:0000313" key="19">
    <source>
        <dbReference type="Proteomes" id="UP000281975"/>
    </source>
</evidence>
<dbReference type="InterPro" id="IPR012338">
    <property type="entry name" value="Beta-lactam/transpept-like"/>
</dbReference>
<comment type="similarity">
    <text evidence="3 15">Belongs to the peptidase S11 family.</text>
</comment>
<dbReference type="Proteomes" id="UP000281975">
    <property type="component" value="Unassembled WGS sequence"/>
</dbReference>
<dbReference type="Pfam" id="PF00768">
    <property type="entry name" value="Peptidase_S11"/>
    <property type="match status" value="1"/>
</dbReference>
<evidence type="ECO:0000256" key="10">
    <source>
        <dbReference type="ARBA" id="ARBA00022984"/>
    </source>
</evidence>
<dbReference type="SUPFAM" id="SSF69189">
    <property type="entry name" value="Penicillin-binding protein associated domain"/>
    <property type="match status" value="1"/>
</dbReference>
<dbReference type="PRINTS" id="PR00725">
    <property type="entry name" value="DADACBPTASE1"/>
</dbReference>
<evidence type="ECO:0000259" key="17">
    <source>
        <dbReference type="SMART" id="SM00936"/>
    </source>
</evidence>
<dbReference type="GO" id="GO:0071555">
    <property type="term" value="P:cell wall organization"/>
    <property type="evidence" value="ECO:0007669"/>
    <property type="project" value="UniProtKB-KW"/>
</dbReference>
<comment type="function">
    <text evidence="1">Removes C-terminal D-alanyl residues from sugar-peptide cell wall precursors.</text>
</comment>
<keyword evidence="8" id="KW-0378">Hydrolase</keyword>
<keyword evidence="5" id="KW-0121">Carboxypeptidase</keyword>
<organism evidence="18 19">
    <name type="scientific">Kushneria sinocarnis</name>
    <dbReference type="NCBI Taxonomy" id="595502"/>
    <lineage>
        <taxon>Bacteria</taxon>
        <taxon>Pseudomonadati</taxon>
        <taxon>Pseudomonadota</taxon>
        <taxon>Gammaproteobacteria</taxon>
        <taxon>Oceanospirillales</taxon>
        <taxon>Halomonadaceae</taxon>
        <taxon>Kushneria</taxon>
    </lineage>
</organism>
<dbReference type="InterPro" id="IPR015956">
    <property type="entry name" value="Peniciliin-bd_prot_C_sf"/>
</dbReference>
<evidence type="ECO:0000256" key="16">
    <source>
        <dbReference type="SAM" id="SignalP"/>
    </source>
</evidence>
<gene>
    <name evidence="18" type="ORF">C7446_1348</name>
</gene>
<proteinExistence type="inferred from homology"/>
<evidence type="ECO:0000256" key="2">
    <source>
        <dbReference type="ARBA" id="ARBA00004752"/>
    </source>
</evidence>
<accession>A0A420WZ50</accession>
<evidence type="ECO:0000256" key="1">
    <source>
        <dbReference type="ARBA" id="ARBA00003217"/>
    </source>
</evidence>
<keyword evidence="11" id="KW-0961">Cell wall biogenesis/degradation</keyword>
<evidence type="ECO:0000256" key="9">
    <source>
        <dbReference type="ARBA" id="ARBA00022960"/>
    </source>
</evidence>
<evidence type="ECO:0000256" key="3">
    <source>
        <dbReference type="ARBA" id="ARBA00007164"/>
    </source>
</evidence>
<dbReference type="GO" id="GO:0008360">
    <property type="term" value="P:regulation of cell shape"/>
    <property type="evidence" value="ECO:0007669"/>
    <property type="project" value="UniProtKB-KW"/>
</dbReference>
<dbReference type="GO" id="GO:0009252">
    <property type="term" value="P:peptidoglycan biosynthetic process"/>
    <property type="evidence" value="ECO:0007669"/>
    <property type="project" value="UniProtKB-UniPathway"/>
</dbReference>
<dbReference type="EC" id="3.4.16.4" evidence="4"/>
<evidence type="ECO:0000256" key="12">
    <source>
        <dbReference type="ARBA" id="ARBA00034000"/>
    </source>
</evidence>
<feature type="domain" description="Peptidase S11 D-Ala-D-Ala carboxypeptidase A C-terminal" evidence="17">
    <location>
        <begin position="288"/>
        <end position="378"/>
    </location>
</feature>
<dbReference type="UniPathway" id="UPA00219"/>
<keyword evidence="7 16" id="KW-0732">Signal</keyword>
<reference evidence="18 19" key="1">
    <citation type="submission" date="2018-10" db="EMBL/GenBank/DDBJ databases">
        <title>Genomic Encyclopedia of Type Strains, Phase IV (KMG-IV): sequencing the most valuable type-strain genomes for metagenomic binning, comparative biology and taxonomic classification.</title>
        <authorList>
            <person name="Goeker M."/>
        </authorList>
    </citation>
    <scope>NUCLEOTIDE SEQUENCE [LARGE SCALE GENOMIC DNA]</scope>
    <source>
        <strain evidence="18 19">DSM 23229</strain>
    </source>
</reference>
<evidence type="ECO:0000256" key="11">
    <source>
        <dbReference type="ARBA" id="ARBA00023316"/>
    </source>
</evidence>
<comment type="pathway">
    <text evidence="2">Cell wall biogenesis; peptidoglycan biosynthesis.</text>
</comment>
<dbReference type="OrthoDB" id="9795979at2"/>
<keyword evidence="19" id="KW-1185">Reference proteome</keyword>
<protein>
    <recommendedName>
        <fullName evidence="4">serine-type D-Ala-D-Ala carboxypeptidase</fullName>
        <ecNumber evidence="4">3.4.16.4</ecNumber>
    </recommendedName>
</protein>